<dbReference type="Pfam" id="PF01833">
    <property type="entry name" value="TIG"/>
    <property type="match status" value="2"/>
</dbReference>
<dbReference type="SUPFAM" id="SSF81296">
    <property type="entry name" value="E set domains"/>
    <property type="match status" value="2"/>
</dbReference>
<feature type="domain" description="IPT/TIG" evidence="5">
    <location>
        <begin position="37"/>
        <end position="113"/>
    </location>
</feature>
<dbReference type="PANTHER" id="PTHR24412">
    <property type="entry name" value="KELCH PROTEIN"/>
    <property type="match status" value="1"/>
</dbReference>
<feature type="compositionally biased region" description="Polar residues" evidence="3">
    <location>
        <begin position="36"/>
        <end position="46"/>
    </location>
</feature>
<keyword evidence="2" id="KW-0677">Repeat</keyword>
<keyword evidence="7" id="KW-1185">Reference proteome</keyword>
<evidence type="ECO:0000313" key="6">
    <source>
        <dbReference type="EMBL" id="RYC51264.1"/>
    </source>
</evidence>
<comment type="caution">
    <text evidence="6">The sequence shown here is derived from an EMBL/GenBank/DDBJ whole genome shotgun (WGS) entry which is preliminary data.</text>
</comment>
<name>A0A444VKK0_9FLAO</name>
<evidence type="ECO:0000259" key="5">
    <source>
        <dbReference type="Pfam" id="PF01833"/>
    </source>
</evidence>
<gene>
    <name evidence="6" type="ORF">DN53_13735</name>
</gene>
<keyword evidence="4" id="KW-0732">Signal</keyword>
<feature type="chain" id="PRO_5019280175" description="IPT/TIG domain-containing protein" evidence="4">
    <location>
        <begin position="23"/>
        <end position="501"/>
    </location>
</feature>
<feature type="compositionally biased region" description="Acidic residues" evidence="3">
    <location>
        <begin position="25"/>
        <end position="34"/>
    </location>
</feature>
<feature type="region of interest" description="Disordered" evidence="3">
    <location>
        <begin position="25"/>
        <end position="46"/>
    </location>
</feature>
<dbReference type="InterPro" id="IPR015915">
    <property type="entry name" value="Kelch-typ_b-propeller"/>
</dbReference>
<dbReference type="PANTHER" id="PTHR24412:SF489">
    <property type="entry name" value="RING FINGER DOMAIN AND KELCH REPEAT-CONTAINING PROTEIN DDB_G0271372"/>
    <property type="match status" value="1"/>
</dbReference>
<dbReference type="EMBL" id="JJMP01000006">
    <property type="protein sequence ID" value="RYC51264.1"/>
    <property type="molecule type" value="Genomic_DNA"/>
</dbReference>
<proteinExistence type="predicted"/>
<dbReference type="AlphaFoldDB" id="A0A444VKK0"/>
<feature type="domain" description="IPT/TIG" evidence="5">
    <location>
        <begin position="122"/>
        <end position="191"/>
    </location>
</feature>
<dbReference type="Gene3D" id="2.120.10.80">
    <property type="entry name" value="Kelch-type beta propeller"/>
    <property type="match status" value="2"/>
</dbReference>
<evidence type="ECO:0000313" key="7">
    <source>
        <dbReference type="Proteomes" id="UP000290261"/>
    </source>
</evidence>
<dbReference type="InterPro" id="IPR013783">
    <property type="entry name" value="Ig-like_fold"/>
</dbReference>
<evidence type="ECO:0000256" key="3">
    <source>
        <dbReference type="SAM" id="MobiDB-lite"/>
    </source>
</evidence>
<organism evidence="6 7">
    <name type="scientific">Flagellimonas olearia</name>
    <dbReference type="NCBI Taxonomy" id="552546"/>
    <lineage>
        <taxon>Bacteria</taxon>
        <taxon>Pseudomonadati</taxon>
        <taxon>Bacteroidota</taxon>
        <taxon>Flavobacteriia</taxon>
        <taxon>Flavobacteriales</taxon>
        <taxon>Flavobacteriaceae</taxon>
        <taxon>Flagellimonas</taxon>
    </lineage>
</organism>
<dbReference type="Gene3D" id="2.60.40.10">
    <property type="entry name" value="Immunoglobulins"/>
    <property type="match status" value="2"/>
</dbReference>
<dbReference type="Pfam" id="PF24681">
    <property type="entry name" value="Kelch_KLHDC2_KLHL20_DRC7"/>
    <property type="match status" value="1"/>
</dbReference>
<reference evidence="6 7" key="1">
    <citation type="submission" date="2014-04" db="EMBL/GenBank/DDBJ databases">
        <title>Whole genome of Muricauda olearia.</title>
        <authorList>
            <person name="Zhang X.-H."/>
            <person name="Tang K."/>
        </authorList>
    </citation>
    <scope>NUCLEOTIDE SEQUENCE [LARGE SCALE GENOMIC DNA]</scope>
    <source>
        <strain evidence="6 7">Th120</strain>
    </source>
</reference>
<protein>
    <recommendedName>
        <fullName evidence="5">IPT/TIG domain-containing protein</fullName>
    </recommendedName>
</protein>
<evidence type="ECO:0000256" key="4">
    <source>
        <dbReference type="SAM" id="SignalP"/>
    </source>
</evidence>
<dbReference type="InterPro" id="IPR014756">
    <property type="entry name" value="Ig_E-set"/>
</dbReference>
<dbReference type="Proteomes" id="UP000290261">
    <property type="component" value="Unassembled WGS sequence"/>
</dbReference>
<sequence length="501" mass="54180">MKKAILASIFILALLLYISCDKDDDPTPDPEPQEVEITSFSPTSGTVGTEVTINGKNFSSAKEENNVTFGSFKAPVVEASPIKLVVQVPTNAVTGKITITVGSSSATSATNFEVLETAEPVSITGFAPKNGDFETIVTIDGSNFSETLAENIVKFGEIQAEVTGATTSKLNVKVPNGANTTLISVTVGENTAETQEYFKLPIWRKLDDFPGTARRSAFSSVVDGIAYVGMGIGDGNLYDIRSYDYITNTWQEVAPYPGEGNIAPAEFVVDGTTYVLDGLLGGEGLWSNEFRSYDVETNEWTDLQDFPGLVRYRATSFTYQERGYVVGGLTDTNTSLADVWEYNNNDGTWIEKQSYPQPDGIYDATSFVIDGQAYMGTGGLGTGSESSSHFYKFDGTNWTAIANLPQSAYSRSGAVGFAINGKGYVGLGRNHENYLYLQDFYEYDPVANSWTRLDDFPSHGRSSATAFVLDGKAYVGLGDAGGDLDEQQDIYLFDPANIAPE</sequence>
<accession>A0A444VKK0</accession>
<evidence type="ECO:0000256" key="1">
    <source>
        <dbReference type="ARBA" id="ARBA00022441"/>
    </source>
</evidence>
<dbReference type="RefSeq" id="WP_129654318.1">
    <property type="nucleotide sequence ID" value="NZ_ML142910.1"/>
</dbReference>
<keyword evidence="1" id="KW-0880">Kelch repeat</keyword>
<dbReference type="SUPFAM" id="SSF117281">
    <property type="entry name" value="Kelch motif"/>
    <property type="match status" value="1"/>
</dbReference>
<dbReference type="CDD" id="cd00603">
    <property type="entry name" value="IPT_PCSR"/>
    <property type="match status" value="1"/>
</dbReference>
<evidence type="ECO:0000256" key="2">
    <source>
        <dbReference type="ARBA" id="ARBA00022737"/>
    </source>
</evidence>
<dbReference type="InterPro" id="IPR002909">
    <property type="entry name" value="IPT_dom"/>
</dbReference>
<feature type="signal peptide" evidence="4">
    <location>
        <begin position="1"/>
        <end position="22"/>
    </location>
</feature>